<dbReference type="CDD" id="cd04216">
    <property type="entry name" value="Phytocyanin"/>
    <property type="match status" value="1"/>
</dbReference>
<keyword evidence="1" id="KW-0479">Metal-binding</keyword>
<dbReference type="AlphaFoldDB" id="A0AB40CYW9"/>
<name>A0AB40CYW9_DIOCR</name>
<keyword evidence="4" id="KW-0732">Signal</keyword>
<dbReference type="FunFam" id="2.60.40.420:FF:000003">
    <property type="entry name" value="Blue copper"/>
    <property type="match status" value="1"/>
</dbReference>
<evidence type="ECO:0000256" key="2">
    <source>
        <dbReference type="ARBA" id="ARBA00023180"/>
    </source>
</evidence>
<dbReference type="PANTHER" id="PTHR33021:SF193">
    <property type="entry name" value="OS06G0218600 PROTEIN"/>
    <property type="match status" value="1"/>
</dbReference>
<keyword evidence="3" id="KW-1133">Transmembrane helix</keyword>
<protein>
    <submittedName>
        <fullName evidence="7">Blue copper protein-like</fullName>
    </submittedName>
</protein>
<evidence type="ECO:0000256" key="4">
    <source>
        <dbReference type="SAM" id="SignalP"/>
    </source>
</evidence>
<evidence type="ECO:0000313" key="7">
    <source>
        <dbReference type="RefSeq" id="XP_039145279.1"/>
    </source>
</evidence>
<keyword evidence="2" id="KW-0325">Glycoprotein</keyword>
<evidence type="ECO:0000256" key="1">
    <source>
        <dbReference type="ARBA" id="ARBA00022723"/>
    </source>
</evidence>
<dbReference type="GO" id="GO:0046872">
    <property type="term" value="F:metal ion binding"/>
    <property type="evidence" value="ECO:0007669"/>
    <property type="project" value="UniProtKB-KW"/>
</dbReference>
<gene>
    <name evidence="7" type="primary">LOC120282522</name>
</gene>
<dbReference type="RefSeq" id="XP_039145279.1">
    <property type="nucleotide sequence ID" value="XM_039289345.1"/>
</dbReference>
<dbReference type="Gene3D" id="2.60.40.420">
    <property type="entry name" value="Cupredoxins - blue copper proteins"/>
    <property type="match status" value="1"/>
</dbReference>
<proteinExistence type="predicted"/>
<dbReference type="Pfam" id="PF02298">
    <property type="entry name" value="Cu_bind_like"/>
    <property type="match status" value="1"/>
</dbReference>
<feature type="domain" description="Phytocyanin" evidence="5">
    <location>
        <begin position="26"/>
        <end position="125"/>
    </location>
</feature>
<dbReference type="Proteomes" id="UP001515500">
    <property type="component" value="Chromosome 18"/>
</dbReference>
<dbReference type="PANTHER" id="PTHR33021">
    <property type="entry name" value="BLUE COPPER PROTEIN"/>
    <property type="match status" value="1"/>
</dbReference>
<dbReference type="InterPro" id="IPR039391">
    <property type="entry name" value="Phytocyanin-like"/>
</dbReference>
<feature type="signal peptide" evidence="4">
    <location>
        <begin position="1"/>
        <end position="25"/>
    </location>
</feature>
<dbReference type="GO" id="GO:0005886">
    <property type="term" value="C:plasma membrane"/>
    <property type="evidence" value="ECO:0007669"/>
    <property type="project" value="TreeGrafter"/>
</dbReference>
<dbReference type="InterPro" id="IPR003245">
    <property type="entry name" value="Phytocyanin_dom"/>
</dbReference>
<evidence type="ECO:0000313" key="6">
    <source>
        <dbReference type="Proteomes" id="UP001515500"/>
    </source>
</evidence>
<dbReference type="GO" id="GO:0009055">
    <property type="term" value="F:electron transfer activity"/>
    <property type="evidence" value="ECO:0007669"/>
    <property type="project" value="InterPro"/>
</dbReference>
<feature type="chain" id="PRO_5044317672" evidence="4">
    <location>
        <begin position="26"/>
        <end position="168"/>
    </location>
</feature>
<dbReference type="GeneID" id="120282522"/>
<feature type="transmembrane region" description="Helical" evidence="3">
    <location>
        <begin position="146"/>
        <end position="165"/>
    </location>
</feature>
<keyword evidence="6" id="KW-1185">Reference proteome</keyword>
<evidence type="ECO:0000259" key="5">
    <source>
        <dbReference type="PROSITE" id="PS51485"/>
    </source>
</evidence>
<accession>A0AB40CYW9</accession>
<organism evidence="6 7">
    <name type="scientific">Dioscorea cayennensis subsp. rotundata</name>
    <name type="common">White Guinea yam</name>
    <name type="synonym">Dioscorea rotundata</name>
    <dbReference type="NCBI Taxonomy" id="55577"/>
    <lineage>
        <taxon>Eukaryota</taxon>
        <taxon>Viridiplantae</taxon>
        <taxon>Streptophyta</taxon>
        <taxon>Embryophyta</taxon>
        <taxon>Tracheophyta</taxon>
        <taxon>Spermatophyta</taxon>
        <taxon>Magnoliopsida</taxon>
        <taxon>Liliopsida</taxon>
        <taxon>Dioscoreales</taxon>
        <taxon>Dioscoreaceae</taxon>
        <taxon>Dioscorea</taxon>
    </lineage>
</organism>
<reference evidence="7" key="1">
    <citation type="submission" date="2025-08" db="UniProtKB">
        <authorList>
            <consortium name="RefSeq"/>
        </authorList>
    </citation>
    <scope>IDENTIFICATION</scope>
</reference>
<keyword evidence="3" id="KW-0812">Transmembrane</keyword>
<dbReference type="PROSITE" id="PS51485">
    <property type="entry name" value="PHYTOCYANIN"/>
    <property type="match status" value="1"/>
</dbReference>
<sequence length="168" mass="18144">MVSATCKNLATIVLIMWCCVTWGSATVYTVGDSNGWNTGVDYSLWANGQTFVVGDTLEFNYASGLHNVDEVSSSDYQSCSTNNVINSDSSGHTRVFLSSSGRHHFICGVPGYCNQGMKLAVSVEDATNTPSTWNSYSPAGVLPPAALHHFFFVAFASWSLIKLLAHVF</sequence>
<dbReference type="InterPro" id="IPR008972">
    <property type="entry name" value="Cupredoxin"/>
</dbReference>
<keyword evidence="3" id="KW-0472">Membrane</keyword>
<dbReference type="SUPFAM" id="SSF49503">
    <property type="entry name" value="Cupredoxins"/>
    <property type="match status" value="1"/>
</dbReference>
<evidence type="ECO:0000256" key="3">
    <source>
        <dbReference type="SAM" id="Phobius"/>
    </source>
</evidence>